<evidence type="ECO:0008006" key="7">
    <source>
        <dbReference type="Google" id="ProtNLM"/>
    </source>
</evidence>
<dbReference type="EMBL" id="JAVRJZ010004678">
    <property type="protein sequence ID" value="KAK2701464.1"/>
    <property type="molecule type" value="Genomic_DNA"/>
</dbReference>
<name>A0AA88H1G9_ARTSF</name>
<organism evidence="5 6">
    <name type="scientific">Artemia franciscana</name>
    <name type="common">Brine shrimp</name>
    <name type="synonym">Artemia sanfranciscana</name>
    <dbReference type="NCBI Taxonomy" id="6661"/>
    <lineage>
        <taxon>Eukaryota</taxon>
        <taxon>Metazoa</taxon>
        <taxon>Ecdysozoa</taxon>
        <taxon>Arthropoda</taxon>
        <taxon>Crustacea</taxon>
        <taxon>Branchiopoda</taxon>
        <taxon>Anostraca</taxon>
        <taxon>Artemiidae</taxon>
        <taxon>Artemia</taxon>
    </lineage>
</organism>
<feature type="transmembrane region" description="Helical" evidence="2">
    <location>
        <begin position="463"/>
        <end position="484"/>
    </location>
</feature>
<sequence>SQLSSLHVAVRLGLTPYIAHLLASLDDPDPEDDDGATPLIVAAREGYAQICIDLLEASADIEYKDSVGWTALMWASYKGKTDVARCLIERGADVNCSGHHNAQPLIWACGRGYLEIAKMLLESKANPNRPDKHGNTPLIWAARKGNLEIVELLLKFGAKIEVVGMKSWTPLLVSVEGNYRSVVKKILEKKPNLSVMDADGHTPLTIACKKGYIEICQLLLDAGATVNCHDRYNDTILIHAVKSGHRQIVEKLLKKHADVDAQGKNGKTAVHWAIARNHIAILKLLLNVSPSLEIFSDDGDTPLLCAVKARNVDSVQILLEKRAKVSATDHHGDTALHIAMRVRNRPITELILKDIKNSKLLYKPNKAGETPYNIDHSHEKPILTMISGSRRLFSSHDSENSLGYGLYGSALADILIDPGTALPLTIGLFAKWGSGKSFLIGKLKDELQNFGSDCVNLSFRMSVSLIFLLLNTAMVIGLTIGLAVQNVVSGIISTSVIFVVSLALILSLSAYAGGKWSYYKPVRFTQFYLWLYKFILLNKILFCHPPDENARSEKDAKPLQFVFADHAKVSPGSSEVSVLGIIISLFEKIENKYGGVPTRLSRLFRSKVGKGTMDWRFRRVCCLPSILVFVTLVDITLIGIGLMANYVQHILLPESYEDDDKSLTAVKVSMITCGVIFAVSLIASLGGLFRALLALAISPRFRLKKEMARFANLSSDGQHLHVLREEVKQLVDTVRTLDSFCGRTTRMTVALDGLDTCRQEQVVAILDAVSLLFSEPNSPFIVILAIDPHLVSKAIESNVSCVLSETPLNGSNYLRNIVQLPFYLQNAGLRKIKTSQQAALTARGLADEGLGPSSVKSQAKRMPSDSSCVSAGLRHNRSSAANLNKKYQFIESDGSVRNKNLSDSMESGIALMGFGHSDITKVLLTDDYFSDVNPKSLRRLMNVVSVSGRLLKAFHVDFNWIHLASWINLTEQWPYRMAWIVVYVEERERCEDSVSLRSLYDKVKGLVPSVNDPFIDLDKDPKKLEALLSSSRNNLQLVHLKIFIPFTINMDPFLIKHIKENYKESIFGPAKCTSVEINRHNGSDRNIRDVGSASRCPCLAAAGSICLHPLIPDVLLNHRLVDLSTETLCHGIQLIEGMSASRLQEMADVLKLNNICGRVLLLCSLEDLKPVLNMNFGDWELFKSLVLALRNREASLPASRSIDQPQMSHRSVVRHDSNASIYDKQITLEEQSIHGALQILNEEASEDVTENAIEEDLSAATGELVNSDETGVLFLQTNPVVSSAGAVSDLGSSTASLVTPTNSARTRTVTEVIWQDSASHQSLSRAASQKSVIDAVPMMTPGKSMNSWTHDRLTRRPQSQEIVVLRDYHQDDILETGRFSPSEERQPLVSSGASTHVAAHYIHERRRSTKSNH</sequence>
<keyword evidence="2" id="KW-0472">Membrane</keyword>
<evidence type="ECO:0000256" key="2">
    <source>
        <dbReference type="SAM" id="Phobius"/>
    </source>
</evidence>
<dbReference type="Pfam" id="PF23307">
    <property type="entry name" value="SAM_KIDINS220"/>
    <property type="match status" value="1"/>
</dbReference>
<dbReference type="Proteomes" id="UP001187531">
    <property type="component" value="Unassembled WGS sequence"/>
</dbReference>
<feature type="repeat" description="ANK" evidence="1">
    <location>
        <begin position="199"/>
        <end position="231"/>
    </location>
</feature>
<feature type="repeat" description="ANK" evidence="1">
    <location>
        <begin position="34"/>
        <end position="66"/>
    </location>
</feature>
<dbReference type="SMART" id="SM00248">
    <property type="entry name" value="ANK"/>
    <property type="match status" value="11"/>
</dbReference>
<dbReference type="PROSITE" id="PS50088">
    <property type="entry name" value="ANK_REPEAT"/>
    <property type="match status" value="8"/>
</dbReference>
<evidence type="ECO:0000313" key="5">
    <source>
        <dbReference type="EMBL" id="KAK2701464.1"/>
    </source>
</evidence>
<feature type="repeat" description="ANK" evidence="1">
    <location>
        <begin position="298"/>
        <end position="330"/>
    </location>
</feature>
<dbReference type="InterPro" id="IPR002110">
    <property type="entry name" value="Ankyrin_rpt"/>
</dbReference>
<dbReference type="Pfam" id="PF12796">
    <property type="entry name" value="Ank_2"/>
    <property type="match status" value="3"/>
</dbReference>
<evidence type="ECO:0000313" key="6">
    <source>
        <dbReference type="Proteomes" id="UP001187531"/>
    </source>
</evidence>
<keyword evidence="2" id="KW-0812">Transmembrane</keyword>
<feature type="repeat" description="ANK" evidence="1">
    <location>
        <begin position="133"/>
        <end position="165"/>
    </location>
</feature>
<dbReference type="GO" id="GO:0019887">
    <property type="term" value="F:protein kinase regulator activity"/>
    <property type="evidence" value="ECO:0007669"/>
    <property type="project" value="TreeGrafter"/>
</dbReference>
<keyword evidence="1" id="KW-0040">ANK repeat</keyword>
<dbReference type="InterPro" id="IPR011646">
    <property type="entry name" value="KAP_P-loop"/>
</dbReference>
<dbReference type="PANTHER" id="PTHR24116:SF0">
    <property type="entry name" value="KINASE D-INTERACTING SUBSTRATE OF 220 KDA"/>
    <property type="match status" value="1"/>
</dbReference>
<feature type="domain" description="Kinase D-interacting substrate of 220 kDa-like SAM" evidence="4">
    <location>
        <begin position="1118"/>
        <end position="1196"/>
    </location>
</feature>
<gene>
    <name evidence="5" type="ORF">QYM36_019879</name>
</gene>
<keyword evidence="6" id="KW-1185">Reference proteome</keyword>
<reference evidence="5" key="1">
    <citation type="submission" date="2023-07" db="EMBL/GenBank/DDBJ databases">
        <title>Chromosome-level genome assembly of Artemia franciscana.</title>
        <authorList>
            <person name="Jo E."/>
        </authorList>
    </citation>
    <scope>NUCLEOTIDE SEQUENCE</scope>
    <source>
        <tissue evidence="5">Whole body</tissue>
    </source>
</reference>
<dbReference type="PROSITE" id="PS50297">
    <property type="entry name" value="ANK_REP_REGION"/>
    <property type="match status" value="6"/>
</dbReference>
<feature type="transmembrane region" description="Helical" evidence="2">
    <location>
        <begin position="620"/>
        <end position="648"/>
    </location>
</feature>
<proteinExistence type="predicted"/>
<dbReference type="InterPro" id="IPR052771">
    <property type="entry name" value="Neurotrophin_sig_adaptor"/>
</dbReference>
<protein>
    <recommendedName>
        <fullName evidence="7">KAP NTPase domain-containing protein</fullName>
    </recommendedName>
</protein>
<evidence type="ECO:0000259" key="4">
    <source>
        <dbReference type="Pfam" id="PF23307"/>
    </source>
</evidence>
<keyword evidence="2" id="KW-1133">Transmembrane helix</keyword>
<comment type="caution">
    <text evidence="5">The sequence shown here is derived from an EMBL/GenBank/DDBJ whole genome shotgun (WGS) entry which is preliminary data.</text>
</comment>
<evidence type="ECO:0000259" key="3">
    <source>
        <dbReference type="Pfam" id="PF07693"/>
    </source>
</evidence>
<dbReference type="GO" id="GO:0030165">
    <property type="term" value="F:PDZ domain binding"/>
    <property type="evidence" value="ECO:0007669"/>
    <property type="project" value="TreeGrafter"/>
</dbReference>
<evidence type="ECO:0000256" key="1">
    <source>
        <dbReference type="PROSITE-ProRule" id="PRU00023"/>
    </source>
</evidence>
<dbReference type="Pfam" id="PF00023">
    <property type="entry name" value="Ank"/>
    <property type="match status" value="1"/>
</dbReference>
<feature type="transmembrane region" description="Helical" evidence="2">
    <location>
        <begin position="668"/>
        <end position="697"/>
    </location>
</feature>
<dbReference type="InterPro" id="IPR036770">
    <property type="entry name" value="Ankyrin_rpt-contain_sf"/>
</dbReference>
<dbReference type="InterPro" id="IPR057092">
    <property type="entry name" value="SAM_KIDINS220"/>
</dbReference>
<feature type="repeat" description="ANK" evidence="1">
    <location>
        <begin position="67"/>
        <end position="99"/>
    </location>
</feature>
<dbReference type="Pfam" id="PF07693">
    <property type="entry name" value="KAP_NTPase"/>
    <property type="match status" value="1"/>
</dbReference>
<feature type="transmembrane region" description="Helical" evidence="2">
    <location>
        <begin position="491"/>
        <end position="512"/>
    </location>
</feature>
<dbReference type="SUPFAM" id="SSF48403">
    <property type="entry name" value="Ankyrin repeat"/>
    <property type="match status" value="1"/>
</dbReference>
<feature type="domain" description="KAP NTPase" evidence="3">
    <location>
        <begin position="407"/>
        <end position="950"/>
    </location>
</feature>
<feature type="repeat" description="ANK" evidence="1">
    <location>
        <begin position="232"/>
        <end position="264"/>
    </location>
</feature>
<accession>A0AA88H1G9</accession>
<dbReference type="PANTHER" id="PTHR24116">
    <property type="entry name" value="KINASE D-INTERACTING SUBSTRATE OF 220 KDA"/>
    <property type="match status" value="1"/>
</dbReference>
<feature type="non-terminal residue" evidence="5">
    <location>
        <position position="1413"/>
    </location>
</feature>
<feature type="repeat" description="ANK" evidence="1">
    <location>
        <begin position="265"/>
        <end position="297"/>
    </location>
</feature>
<feature type="repeat" description="ANK" evidence="1">
    <location>
        <begin position="100"/>
        <end position="132"/>
    </location>
</feature>
<dbReference type="Gene3D" id="1.25.40.20">
    <property type="entry name" value="Ankyrin repeat-containing domain"/>
    <property type="match status" value="1"/>
</dbReference>
<dbReference type="PRINTS" id="PR01415">
    <property type="entry name" value="ANKYRIN"/>
</dbReference>